<dbReference type="RefSeq" id="WP_181831382.1">
    <property type="nucleotide sequence ID" value="NZ_UYIQ01000001.1"/>
</dbReference>
<dbReference type="Pfam" id="PF20296">
    <property type="entry name" value="MTaX1"/>
    <property type="match status" value="1"/>
</dbReference>
<sequence>MNTNKIYPETLLLLIKEVMEESTDFLYIKGVQPFLISFKNKEYYIYVKNLSSAYFKDRPDTTRAQLPIKEEFDRIKNSPTPFIFLGYDYTNDVLVCWNFHTVKERLNEKKSVSFYSRQFFQDEVFSGSFLRKRLKNGDEPILFKRKDLIDFFNQVETFFPIGDVSNIEERKSIISEGKLLEITDVDVIAQLKPLIKTKHILKALRVLSDIYGKQFPNMKLKDWQNLIKKINW</sequence>
<accession>A0A7Z8YCR2</accession>
<evidence type="ECO:0000259" key="1">
    <source>
        <dbReference type="Pfam" id="PF20296"/>
    </source>
</evidence>
<reference evidence="2 3" key="1">
    <citation type="submission" date="2018-11" db="EMBL/GenBank/DDBJ databases">
        <authorList>
            <consortium name="Pathogen Informatics"/>
        </authorList>
    </citation>
    <scope>NUCLEOTIDE SEQUENCE [LARGE SCALE GENOMIC DNA]</scope>
    <source>
        <strain evidence="2 3">NCTC11458</strain>
    </source>
</reference>
<gene>
    <name evidence="2" type="ORF">NCTC11458_01067</name>
</gene>
<organism evidence="2 3">
    <name type="scientific">Capnocytophaga ochracea</name>
    <dbReference type="NCBI Taxonomy" id="1018"/>
    <lineage>
        <taxon>Bacteria</taxon>
        <taxon>Pseudomonadati</taxon>
        <taxon>Bacteroidota</taxon>
        <taxon>Flavobacteriia</taxon>
        <taxon>Flavobacteriales</taxon>
        <taxon>Flavobacteriaceae</taxon>
        <taxon>Capnocytophaga</taxon>
    </lineage>
</organism>
<dbReference type="Proteomes" id="UP000276733">
    <property type="component" value="Unassembled WGS sequence"/>
</dbReference>
<comment type="caution">
    <text evidence="2">The sequence shown here is derived from an EMBL/GenBank/DDBJ whole genome shotgun (WGS) entry which is preliminary data.</text>
</comment>
<dbReference type="AlphaFoldDB" id="A0A7Z8YCR2"/>
<evidence type="ECO:0000313" key="2">
    <source>
        <dbReference type="EMBL" id="VDG81773.1"/>
    </source>
</evidence>
<name>A0A7Z8YCR2_CAPOC</name>
<proteinExistence type="predicted"/>
<dbReference type="EMBL" id="UYIQ01000001">
    <property type="protein sequence ID" value="VDG81773.1"/>
    <property type="molecule type" value="Genomic_DNA"/>
</dbReference>
<feature type="domain" description="Methylase-associated X1" evidence="1">
    <location>
        <begin position="41"/>
        <end position="152"/>
    </location>
</feature>
<evidence type="ECO:0000313" key="3">
    <source>
        <dbReference type="Proteomes" id="UP000276733"/>
    </source>
</evidence>
<protein>
    <recommendedName>
        <fullName evidence="1">Methylase-associated X1 domain-containing protein</fullName>
    </recommendedName>
</protein>
<dbReference type="InterPro" id="IPR046894">
    <property type="entry name" value="MTaX1"/>
</dbReference>